<protein>
    <submittedName>
        <fullName evidence="1">Uncharacterized protein</fullName>
    </submittedName>
</protein>
<accession>A0AAW0P6T7</accession>
<name>A0AAW0P6T7_9GOBI</name>
<organism evidence="1 2">
    <name type="scientific">Mugilogobius chulae</name>
    <name type="common">yellowstripe goby</name>
    <dbReference type="NCBI Taxonomy" id="88201"/>
    <lineage>
        <taxon>Eukaryota</taxon>
        <taxon>Metazoa</taxon>
        <taxon>Chordata</taxon>
        <taxon>Craniata</taxon>
        <taxon>Vertebrata</taxon>
        <taxon>Euteleostomi</taxon>
        <taxon>Actinopterygii</taxon>
        <taxon>Neopterygii</taxon>
        <taxon>Teleostei</taxon>
        <taxon>Neoteleostei</taxon>
        <taxon>Acanthomorphata</taxon>
        <taxon>Gobiaria</taxon>
        <taxon>Gobiiformes</taxon>
        <taxon>Gobioidei</taxon>
        <taxon>Gobiidae</taxon>
        <taxon>Gobionellinae</taxon>
        <taxon>Mugilogobius</taxon>
    </lineage>
</organism>
<keyword evidence="2" id="KW-1185">Reference proteome</keyword>
<dbReference type="EMBL" id="JBBPFD010000009">
    <property type="protein sequence ID" value="KAK7912435.1"/>
    <property type="molecule type" value="Genomic_DNA"/>
</dbReference>
<sequence>MYARRLEDAGVEVTSVNLDCFHGCFSMLFWPFEFDQGKKAFRITSSAGLLMDLFEIRGGDWT</sequence>
<dbReference type="Proteomes" id="UP001460270">
    <property type="component" value="Unassembled WGS sequence"/>
</dbReference>
<reference evidence="2" key="1">
    <citation type="submission" date="2024-04" db="EMBL/GenBank/DDBJ databases">
        <title>Salinicola lusitanus LLJ914,a marine bacterium isolated from the Okinawa Trough.</title>
        <authorList>
            <person name="Li J."/>
        </authorList>
    </citation>
    <scope>NUCLEOTIDE SEQUENCE [LARGE SCALE GENOMIC DNA]</scope>
</reference>
<gene>
    <name evidence="1" type="ORF">WMY93_012646</name>
</gene>
<evidence type="ECO:0000313" key="1">
    <source>
        <dbReference type="EMBL" id="KAK7912435.1"/>
    </source>
</evidence>
<comment type="caution">
    <text evidence="1">The sequence shown here is derived from an EMBL/GenBank/DDBJ whole genome shotgun (WGS) entry which is preliminary data.</text>
</comment>
<dbReference type="AlphaFoldDB" id="A0AAW0P6T7"/>
<proteinExistence type="predicted"/>
<evidence type="ECO:0000313" key="2">
    <source>
        <dbReference type="Proteomes" id="UP001460270"/>
    </source>
</evidence>